<sequence>METQTRVLASHLLSKVEPIKGTLDVTADAEAKQEIDRLVDYLLAGGTTPYRTSGSTATVTDTYTDTGASNTNTIPDADSDNESDFDSDHD</sequence>
<protein>
    <submittedName>
        <fullName evidence="2">Uncharacterized protein</fullName>
    </submittedName>
</protein>
<organism evidence="2 3">
    <name type="scientific">Saccharothrix tamanrassetensis</name>
    <dbReference type="NCBI Taxonomy" id="1051531"/>
    <lineage>
        <taxon>Bacteria</taxon>
        <taxon>Bacillati</taxon>
        <taxon>Actinomycetota</taxon>
        <taxon>Actinomycetes</taxon>
        <taxon>Pseudonocardiales</taxon>
        <taxon>Pseudonocardiaceae</taxon>
        <taxon>Saccharothrix</taxon>
    </lineage>
</organism>
<feature type="compositionally biased region" description="Acidic residues" evidence="1">
    <location>
        <begin position="77"/>
        <end position="90"/>
    </location>
</feature>
<dbReference type="RefSeq" id="WP_184694415.1">
    <property type="nucleotide sequence ID" value="NZ_JACHJN010000008.1"/>
</dbReference>
<dbReference type="EMBL" id="JACHJN010000008">
    <property type="protein sequence ID" value="MBB5958446.1"/>
    <property type="molecule type" value="Genomic_DNA"/>
</dbReference>
<evidence type="ECO:0000256" key="1">
    <source>
        <dbReference type="SAM" id="MobiDB-lite"/>
    </source>
</evidence>
<accession>A0A841CSM2</accession>
<comment type="caution">
    <text evidence="2">The sequence shown here is derived from an EMBL/GenBank/DDBJ whole genome shotgun (WGS) entry which is preliminary data.</text>
</comment>
<evidence type="ECO:0000313" key="3">
    <source>
        <dbReference type="Proteomes" id="UP000547510"/>
    </source>
</evidence>
<reference evidence="2 3" key="1">
    <citation type="submission" date="2020-08" db="EMBL/GenBank/DDBJ databases">
        <title>Genomic Encyclopedia of Type Strains, Phase III (KMG-III): the genomes of soil and plant-associated and newly described type strains.</title>
        <authorList>
            <person name="Whitman W."/>
        </authorList>
    </citation>
    <scope>NUCLEOTIDE SEQUENCE [LARGE SCALE GENOMIC DNA]</scope>
    <source>
        <strain evidence="2 3">CECT 8640</strain>
    </source>
</reference>
<gene>
    <name evidence="2" type="ORF">FHS29_005054</name>
</gene>
<dbReference type="Proteomes" id="UP000547510">
    <property type="component" value="Unassembled WGS sequence"/>
</dbReference>
<dbReference type="AlphaFoldDB" id="A0A841CSM2"/>
<keyword evidence="3" id="KW-1185">Reference proteome</keyword>
<feature type="compositionally biased region" description="Low complexity" evidence="1">
    <location>
        <begin position="52"/>
        <end position="68"/>
    </location>
</feature>
<proteinExistence type="predicted"/>
<evidence type="ECO:0000313" key="2">
    <source>
        <dbReference type="EMBL" id="MBB5958446.1"/>
    </source>
</evidence>
<feature type="region of interest" description="Disordered" evidence="1">
    <location>
        <begin position="50"/>
        <end position="90"/>
    </location>
</feature>
<name>A0A841CSM2_9PSEU</name>